<dbReference type="Proteomes" id="UP000276603">
    <property type="component" value="Unassembled WGS sequence"/>
</dbReference>
<comment type="caution">
    <text evidence="2">The sequence shown here is derived from an EMBL/GenBank/DDBJ whole genome shotgun (WGS) entry which is preliminary data.</text>
</comment>
<dbReference type="Gene3D" id="3.40.50.150">
    <property type="entry name" value="Vaccinia Virus protein VP39"/>
    <property type="match status" value="1"/>
</dbReference>
<dbReference type="AlphaFoldDB" id="A0A3B0CDU5"/>
<dbReference type="EMBL" id="RBCJ01000002">
    <property type="protein sequence ID" value="RKN81116.1"/>
    <property type="molecule type" value="Genomic_DNA"/>
</dbReference>
<dbReference type="Pfam" id="PF13847">
    <property type="entry name" value="Methyltransf_31"/>
    <property type="match status" value="1"/>
</dbReference>
<proteinExistence type="predicted"/>
<dbReference type="InterPro" id="IPR029063">
    <property type="entry name" value="SAM-dependent_MTases_sf"/>
</dbReference>
<evidence type="ECO:0000313" key="2">
    <source>
        <dbReference type="EMBL" id="RKN81116.1"/>
    </source>
</evidence>
<keyword evidence="2" id="KW-0808">Transferase</keyword>
<sequence>MSGLRSLLCIMLFTLCLGQTFGQYTQEDWDERDKWMDVQTIFELAGIEGGDQVADVGCHEGYLTFHLSKKVGKTGRIYAVDILSYRLENLREHLKQEKIKNVTVIQGEEDDPKLPENRLDAVIIMDTYHEMENYTEVLFHIKKALKPSGRILVLEKLKTHKKGKSREEQTNAHTLSPKYVKKELEEAGFSIRKEIGDFGDWKEDKDKPMWILVGVSGAL</sequence>
<name>A0A3B0CDU5_9FLAO</name>
<reference evidence="2 3" key="1">
    <citation type="submission" date="2018-10" db="EMBL/GenBank/DDBJ databases">
        <title>Ulvibacterium marinum gen. nov., sp. nov., a novel marine bacterium of the family Flavobacteriaceae, isolated from a culture of the green alga Ulva prolifera.</title>
        <authorList>
            <person name="Zhang Z."/>
        </authorList>
    </citation>
    <scope>NUCLEOTIDE SEQUENCE [LARGE SCALE GENOMIC DNA]</scope>
    <source>
        <strain evidence="2 3">CCMM003</strain>
    </source>
</reference>
<gene>
    <name evidence="2" type="ORF">D7Z94_09230</name>
</gene>
<protein>
    <submittedName>
        <fullName evidence="2">Methyltransferase domain-containing protein</fullName>
    </submittedName>
</protein>
<dbReference type="GO" id="GO:0008168">
    <property type="term" value="F:methyltransferase activity"/>
    <property type="evidence" value="ECO:0007669"/>
    <property type="project" value="UniProtKB-KW"/>
</dbReference>
<keyword evidence="2" id="KW-0489">Methyltransferase</keyword>
<evidence type="ECO:0000313" key="3">
    <source>
        <dbReference type="Proteomes" id="UP000276603"/>
    </source>
</evidence>
<dbReference type="RefSeq" id="WP_120711273.1">
    <property type="nucleotide sequence ID" value="NZ_RBCJ01000002.1"/>
</dbReference>
<dbReference type="SUPFAM" id="SSF53335">
    <property type="entry name" value="S-adenosyl-L-methionine-dependent methyltransferases"/>
    <property type="match status" value="1"/>
</dbReference>
<keyword evidence="3" id="KW-1185">Reference proteome</keyword>
<organism evidence="2 3">
    <name type="scientific">Ulvibacterium marinum</name>
    <dbReference type="NCBI Taxonomy" id="2419782"/>
    <lineage>
        <taxon>Bacteria</taxon>
        <taxon>Pseudomonadati</taxon>
        <taxon>Bacteroidota</taxon>
        <taxon>Flavobacteriia</taxon>
        <taxon>Flavobacteriales</taxon>
        <taxon>Flavobacteriaceae</taxon>
        <taxon>Ulvibacterium</taxon>
    </lineage>
</organism>
<feature type="domain" description="Methyltransferase" evidence="1">
    <location>
        <begin position="49"/>
        <end position="188"/>
    </location>
</feature>
<evidence type="ECO:0000259" key="1">
    <source>
        <dbReference type="Pfam" id="PF13847"/>
    </source>
</evidence>
<dbReference type="OrthoDB" id="9784101at2"/>
<dbReference type="GO" id="GO:0032259">
    <property type="term" value="P:methylation"/>
    <property type="evidence" value="ECO:0007669"/>
    <property type="project" value="UniProtKB-KW"/>
</dbReference>
<dbReference type="CDD" id="cd02440">
    <property type="entry name" value="AdoMet_MTases"/>
    <property type="match status" value="1"/>
</dbReference>
<dbReference type="PANTHER" id="PTHR43861">
    <property type="entry name" value="TRANS-ACONITATE 2-METHYLTRANSFERASE-RELATED"/>
    <property type="match status" value="1"/>
</dbReference>
<accession>A0A3B0CDU5</accession>
<dbReference type="InterPro" id="IPR025714">
    <property type="entry name" value="Methyltranfer_dom"/>
</dbReference>